<proteinExistence type="predicted"/>
<dbReference type="EMBL" id="JBFBVU010000003">
    <property type="protein sequence ID" value="MEV8465971.1"/>
    <property type="molecule type" value="Genomic_DNA"/>
</dbReference>
<reference evidence="1 2" key="1">
    <citation type="submission" date="2024-07" db="EMBL/GenBank/DDBJ databases">
        <authorList>
            <person name="Kang M."/>
        </authorList>
    </citation>
    <scope>NUCLEOTIDE SEQUENCE [LARGE SCALE GENOMIC DNA]</scope>
    <source>
        <strain evidence="1 2">DFM31</strain>
    </source>
</reference>
<dbReference type="RefSeq" id="WP_366191782.1">
    <property type="nucleotide sequence ID" value="NZ_JBFBVU010000003.1"/>
</dbReference>
<name>A0ABV3L381_9RHOB</name>
<evidence type="ECO:0000313" key="1">
    <source>
        <dbReference type="EMBL" id="MEV8465971.1"/>
    </source>
</evidence>
<dbReference type="Proteomes" id="UP001553161">
    <property type="component" value="Unassembled WGS sequence"/>
</dbReference>
<protein>
    <recommendedName>
        <fullName evidence="3">Flagellar protein FlgN</fullName>
    </recommendedName>
</protein>
<evidence type="ECO:0000313" key="2">
    <source>
        <dbReference type="Proteomes" id="UP001553161"/>
    </source>
</evidence>
<accession>A0ABV3L381</accession>
<organism evidence="1 2">
    <name type="scientific">Meridianimarinicoccus marinus</name>
    <dbReference type="NCBI Taxonomy" id="3231483"/>
    <lineage>
        <taxon>Bacteria</taxon>
        <taxon>Pseudomonadati</taxon>
        <taxon>Pseudomonadota</taxon>
        <taxon>Alphaproteobacteria</taxon>
        <taxon>Rhodobacterales</taxon>
        <taxon>Paracoccaceae</taxon>
        <taxon>Meridianimarinicoccus</taxon>
    </lineage>
</organism>
<evidence type="ECO:0008006" key="3">
    <source>
        <dbReference type="Google" id="ProtNLM"/>
    </source>
</evidence>
<gene>
    <name evidence="1" type="ORF">AB0T83_04135</name>
</gene>
<sequence>MSQTPATDIHALLDAEFEAVRQGNFGQLDAILSEKSRLLEDAAASPVSAQDLGRLQEKAARNQAALKASGEGIRSVLQRLADIRGLQGGADFYASDGRRKTVPPHIRGTRA</sequence>
<keyword evidence="2" id="KW-1185">Reference proteome</keyword>
<comment type="caution">
    <text evidence="1">The sequence shown here is derived from an EMBL/GenBank/DDBJ whole genome shotgun (WGS) entry which is preliminary data.</text>
</comment>